<dbReference type="GO" id="GO:0006355">
    <property type="term" value="P:regulation of DNA-templated transcription"/>
    <property type="evidence" value="ECO:0007669"/>
    <property type="project" value="InterPro"/>
</dbReference>
<comment type="caution">
    <text evidence="1">The sequence shown here is derived from an EMBL/GenBank/DDBJ whole genome shotgun (WGS) entry which is preliminary data.</text>
</comment>
<dbReference type="InterPro" id="IPR027417">
    <property type="entry name" value="P-loop_NTPase"/>
</dbReference>
<name>A0A5J4SLP2_9ZZZZ</name>
<dbReference type="SUPFAM" id="SSF52540">
    <property type="entry name" value="P-loop containing nucleoside triphosphate hydrolases"/>
    <property type="match status" value="1"/>
</dbReference>
<dbReference type="AlphaFoldDB" id="A0A5J4SLP2"/>
<protein>
    <submittedName>
        <fullName evidence="1">Uncharacterized protein</fullName>
    </submittedName>
</protein>
<dbReference type="GO" id="GO:0005524">
    <property type="term" value="F:ATP binding"/>
    <property type="evidence" value="ECO:0007669"/>
    <property type="project" value="InterPro"/>
</dbReference>
<sequence length="356" mass="41671">MILINWILDRKIFSITFVENLTIKMSEGVYIEGSERMSAFQKLKIFLVNPGRFCLIVIGKRGTGKHFSIEKAFEEIKQQITEEDEQIDLCFKNLIFLAQQDIPENVEQVDELFKKNEYHTVVIEDVDRLNEVQQKLLFDALSTGKGAKFGIKEKKYKLRFVFTSSTDSDTLRQDGEKLQGYFWDRISQLIVKMPSYNDDKNYIMKDFHYTWKKMGFQKIEKYKCFSGVPKNTKLEKRVEDSAEKLEGGFRDLDKLVCLYFNYRIFHYGEKKKISDEIEDEIVVSVCQDFFSKSRLLGDSDNDFGVFRFEIGKTGTELLKTYKAQLKKWAAKEYGNIGKAEEKLGFKKGTMKNYGKK</sequence>
<evidence type="ECO:0000313" key="1">
    <source>
        <dbReference type="EMBL" id="KAA6346321.1"/>
    </source>
</evidence>
<dbReference type="EMBL" id="SNRY01000134">
    <property type="protein sequence ID" value="KAA6346321.1"/>
    <property type="molecule type" value="Genomic_DNA"/>
</dbReference>
<reference evidence="1" key="1">
    <citation type="submission" date="2019-03" db="EMBL/GenBank/DDBJ databases">
        <title>Single cell metagenomics reveals metabolic interactions within the superorganism composed of flagellate Streblomastix strix and complex community of Bacteroidetes bacteria on its surface.</title>
        <authorList>
            <person name="Treitli S.C."/>
            <person name="Kolisko M."/>
            <person name="Husnik F."/>
            <person name="Keeling P."/>
            <person name="Hampl V."/>
        </authorList>
    </citation>
    <scope>NUCLEOTIDE SEQUENCE</scope>
    <source>
        <strain evidence="1">STM</strain>
    </source>
</reference>
<evidence type="ECO:0000313" key="2">
    <source>
        <dbReference type="EMBL" id="KAA6346336.1"/>
    </source>
</evidence>
<proteinExistence type="predicted"/>
<organism evidence="1">
    <name type="scientific">termite gut metagenome</name>
    <dbReference type="NCBI Taxonomy" id="433724"/>
    <lineage>
        <taxon>unclassified sequences</taxon>
        <taxon>metagenomes</taxon>
        <taxon>organismal metagenomes</taxon>
    </lineage>
</organism>
<accession>A0A5J4SLP2</accession>
<dbReference type="EMBL" id="SNRY01000134">
    <property type="protein sequence ID" value="KAA6346336.1"/>
    <property type="molecule type" value="Genomic_DNA"/>
</dbReference>
<dbReference type="Gene3D" id="3.40.50.300">
    <property type="entry name" value="P-loop containing nucleotide triphosphate hydrolases"/>
    <property type="match status" value="1"/>
</dbReference>
<gene>
    <name evidence="1" type="ORF">EZS27_006143</name>
    <name evidence="2" type="ORF">EZS27_006158</name>
</gene>